<comment type="caution">
    <text evidence="8">The sequence shown here is derived from an EMBL/GenBank/DDBJ whole genome shotgun (WGS) entry which is preliminary data.</text>
</comment>
<dbReference type="Proteomes" id="UP001501166">
    <property type="component" value="Unassembled WGS sequence"/>
</dbReference>
<evidence type="ECO:0000256" key="5">
    <source>
        <dbReference type="PROSITE-ProRule" id="PRU00169"/>
    </source>
</evidence>
<dbReference type="SUPFAM" id="SSF52172">
    <property type="entry name" value="CheY-like"/>
    <property type="match status" value="1"/>
</dbReference>
<accession>A0ABN0WZ89</accession>
<dbReference type="Gene3D" id="3.40.50.2300">
    <property type="match status" value="1"/>
</dbReference>
<feature type="domain" description="HTH luxR-type" evidence="6">
    <location>
        <begin position="149"/>
        <end position="214"/>
    </location>
</feature>
<dbReference type="SUPFAM" id="SSF46894">
    <property type="entry name" value="C-terminal effector domain of the bipartite response regulators"/>
    <property type="match status" value="1"/>
</dbReference>
<dbReference type="InterPro" id="IPR016032">
    <property type="entry name" value="Sig_transdc_resp-reg_C-effctor"/>
</dbReference>
<dbReference type="SMART" id="SM00421">
    <property type="entry name" value="HTH_LUXR"/>
    <property type="match status" value="1"/>
</dbReference>
<protein>
    <submittedName>
        <fullName evidence="8">Response regulator transcription factor</fullName>
    </submittedName>
</protein>
<keyword evidence="4" id="KW-0804">Transcription</keyword>
<dbReference type="InterPro" id="IPR001789">
    <property type="entry name" value="Sig_transdc_resp-reg_receiver"/>
</dbReference>
<dbReference type="EMBL" id="BAAACW010000005">
    <property type="protein sequence ID" value="GAA0351078.1"/>
    <property type="molecule type" value="Genomic_DNA"/>
</dbReference>
<evidence type="ECO:0000256" key="3">
    <source>
        <dbReference type="ARBA" id="ARBA00023125"/>
    </source>
</evidence>
<evidence type="ECO:0000313" key="9">
    <source>
        <dbReference type="Proteomes" id="UP001501166"/>
    </source>
</evidence>
<evidence type="ECO:0000259" key="7">
    <source>
        <dbReference type="PROSITE" id="PS50110"/>
    </source>
</evidence>
<dbReference type="InterPro" id="IPR011006">
    <property type="entry name" value="CheY-like_superfamily"/>
</dbReference>
<organism evidence="8 9">
    <name type="scientific">Alkalibacterium iburiense</name>
    <dbReference type="NCBI Taxonomy" id="290589"/>
    <lineage>
        <taxon>Bacteria</taxon>
        <taxon>Bacillati</taxon>
        <taxon>Bacillota</taxon>
        <taxon>Bacilli</taxon>
        <taxon>Lactobacillales</taxon>
        <taxon>Carnobacteriaceae</taxon>
        <taxon>Alkalibacterium</taxon>
    </lineage>
</organism>
<dbReference type="CDD" id="cd17535">
    <property type="entry name" value="REC_NarL-like"/>
    <property type="match status" value="1"/>
</dbReference>
<dbReference type="PRINTS" id="PR00038">
    <property type="entry name" value="HTHLUXR"/>
</dbReference>
<feature type="domain" description="Response regulatory" evidence="7">
    <location>
        <begin position="7"/>
        <end position="123"/>
    </location>
</feature>
<keyword evidence="9" id="KW-1185">Reference proteome</keyword>
<dbReference type="PROSITE" id="PS50043">
    <property type="entry name" value="HTH_LUXR_2"/>
    <property type="match status" value="1"/>
</dbReference>
<gene>
    <name evidence="8" type="ORF">GCM10008932_00320</name>
</gene>
<evidence type="ECO:0000259" key="6">
    <source>
        <dbReference type="PROSITE" id="PS50043"/>
    </source>
</evidence>
<dbReference type="PROSITE" id="PS50110">
    <property type="entry name" value="RESPONSE_REGULATORY"/>
    <property type="match status" value="1"/>
</dbReference>
<feature type="modified residue" description="4-aspartylphosphate" evidence="5">
    <location>
        <position position="58"/>
    </location>
</feature>
<dbReference type="PANTHER" id="PTHR43214">
    <property type="entry name" value="TWO-COMPONENT RESPONSE REGULATOR"/>
    <property type="match status" value="1"/>
</dbReference>
<evidence type="ECO:0000256" key="1">
    <source>
        <dbReference type="ARBA" id="ARBA00022553"/>
    </source>
</evidence>
<evidence type="ECO:0000256" key="2">
    <source>
        <dbReference type="ARBA" id="ARBA00023015"/>
    </source>
</evidence>
<dbReference type="SMART" id="SM00448">
    <property type="entry name" value="REC"/>
    <property type="match status" value="1"/>
</dbReference>
<dbReference type="Pfam" id="PF00196">
    <property type="entry name" value="GerE"/>
    <property type="match status" value="1"/>
</dbReference>
<dbReference type="InterPro" id="IPR039420">
    <property type="entry name" value="WalR-like"/>
</dbReference>
<reference evidence="8 9" key="1">
    <citation type="journal article" date="2019" name="Int. J. Syst. Evol. Microbiol.">
        <title>The Global Catalogue of Microorganisms (GCM) 10K type strain sequencing project: providing services to taxonomists for standard genome sequencing and annotation.</title>
        <authorList>
            <consortium name="The Broad Institute Genomics Platform"/>
            <consortium name="The Broad Institute Genome Sequencing Center for Infectious Disease"/>
            <person name="Wu L."/>
            <person name="Ma J."/>
        </authorList>
    </citation>
    <scope>NUCLEOTIDE SEQUENCE [LARGE SCALE GENOMIC DNA]</scope>
    <source>
        <strain evidence="8 9">JCM 12662</strain>
    </source>
</reference>
<dbReference type="RefSeq" id="WP_343752762.1">
    <property type="nucleotide sequence ID" value="NZ_BAAACW010000005.1"/>
</dbReference>
<dbReference type="InterPro" id="IPR058245">
    <property type="entry name" value="NreC/VraR/RcsB-like_REC"/>
</dbReference>
<name>A0ABN0WZ89_9LACT</name>
<sequence>MSDTPIKVLLVDDEQLIRNGLAILLASYPSLSIVGQASNGQEAAEFCDSHAVDVVLMDIRMPVSNGIEGTRLIKTNHPNISVLVLTTFQDTEYISQAMRLGAYGYLLKDSSSDDIAESINLVFNGNMVLDGKIGKEMLNLTRTADKPLFDALAFDLSPKEVDIVRLVASGLSNQEIADKLYLSLGTIKNNITTILRKLDLRDRTQLAIFAFEKGLMS</sequence>
<keyword evidence="1 5" id="KW-0597">Phosphoprotein</keyword>
<evidence type="ECO:0000313" key="8">
    <source>
        <dbReference type="EMBL" id="GAA0351078.1"/>
    </source>
</evidence>
<evidence type="ECO:0000256" key="4">
    <source>
        <dbReference type="ARBA" id="ARBA00023163"/>
    </source>
</evidence>
<keyword evidence="3" id="KW-0238">DNA-binding</keyword>
<dbReference type="Pfam" id="PF00072">
    <property type="entry name" value="Response_reg"/>
    <property type="match status" value="1"/>
</dbReference>
<keyword evidence="2" id="KW-0805">Transcription regulation</keyword>
<dbReference type="InterPro" id="IPR000792">
    <property type="entry name" value="Tscrpt_reg_LuxR_C"/>
</dbReference>
<dbReference type="CDD" id="cd06170">
    <property type="entry name" value="LuxR_C_like"/>
    <property type="match status" value="1"/>
</dbReference>
<proteinExistence type="predicted"/>
<dbReference type="PANTHER" id="PTHR43214:SF40">
    <property type="entry name" value="TRANSCRIPTIONAL REGULATORY PROTEIN LNRK"/>
    <property type="match status" value="1"/>
</dbReference>